<feature type="transmembrane region" description="Helical" evidence="8">
    <location>
        <begin position="69"/>
        <end position="89"/>
    </location>
</feature>
<keyword evidence="3" id="KW-0813">Transport</keyword>
<feature type="transmembrane region" description="Helical" evidence="8">
    <location>
        <begin position="134"/>
        <end position="158"/>
    </location>
</feature>
<comment type="similarity">
    <text evidence="2 8">Belongs to the 4-toluene sulfonate uptake permease (TSUP) (TC 2.A.102) family.</text>
</comment>
<comment type="caution">
    <text evidence="9">The sequence shown here is derived from an EMBL/GenBank/DDBJ whole genome shotgun (WGS) entry which is preliminary data.</text>
</comment>
<evidence type="ECO:0000256" key="2">
    <source>
        <dbReference type="ARBA" id="ARBA00009142"/>
    </source>
</evidence>
<feature type="transmembrane region" description="Helical" evidence="8">
    <location>
        <begin position="167"/>
        <end position="189"/>
    </location>
</feature>
<feature type="transmembrane region" description="Helical" evidence="8">
    <location>
        <begin position="43"/>
        <end position="63"/>
    </location>
</feature>
<dbReference type="Proteomes" id="UP000178606">
    <property type="component" value="Unassembled WGS sequence"/>
</dbReference>
<name>A0A1F6D6U4_HANXR</name>
<dbReference type="Pfam" id="PF01925">
    <property type="entry name" value="TauE"/>
    <property type="match status" value="1"/>
</dbReference>
<dbReference type="AlphaFoldDB" id="A0A1F6D6U4"/>
<evidence type="ECO:0000256" key="5">
    <source>
        <dbReference type="ARBA" id="ARBA00022692"/>
    </source>
</evidence>
<keyword evidence="6 8" id="KW-1133">Transmembrane helix</keyword>
<comment type="subcellular location">
    <subcellularLocation>
        <location evidence="1 8">Cell membrane</location>
        <topology evidence="1 8">Multi-pass membrane protein</topology>
    </subcellularLocation>
</comment>
<feature type="transmembrane region" description="Helical" evidence="8">
    <location>
        <begin position="201"/>
        <end position="218"/>
    </location>
</feature>
<evidence type="ECO:0000313" key="10">
    <source>
        <dbReference type="Proteomes" id="UP000178606"/>
    </source>
</evidence>
<evidence type="ECO:0000256" key="3">
    <source>
        <dbReference type="ARBA" id="ARBA00022448"/>
    </source>
</evidence>
<keyword evidence="7 8" id="KW-0472">Membrane</keyword>
<dbReference type="PANTHER" id="PTHR30269:SF37">
    <property type="entry name" value="MEMBRANE TRANSPORTER PROTEIN"/>
    <property type="match status" value="1"/>
</dbReference>
<keyword evidence="4 8" id="KW-1003">Cell membrane</keyword>
<dbReference type="InterPro" id="IPR002781">
    <property type="entry name" value="TM_pro_TauE-like"/>
</dbReference>
<dbReference type="PANTHER" id="PTHR30269">
    <property type="entry name" value="TRANSMEMBRANE PROTEIN YFCA"/>
    <property type="match status" value="1"/>
</dbReference>
<dbReference type="GO" id="GO:0005886">
    <property type="term" value="C:plasma membrane"/>
    <property type="evidence" value="ECO:0007669"/>
    <property type="project" value="UniProtKB-SubCell"/>
</dbReference>
<accession>A0A1F6D6U4</accession>
<gene>
    <name evidence="9" type="ORF">A3F84_04255</name>
</gene>
<organism evidence="9 10">
    <name type="scientific">Handelsmanbacteria sp. (strain RIFCSPLOWO2_12_FULL_64_10)</name>
    <dbReference type="NCBI Taxonomy" id="1817868"/>
    <lineage>
        <taxon>Bacteria</taxon>
        <taxon>Candidatus Handelsmaniibacteriota</taxon>
    </lineage>
</organism>
<dbReference type="EMBL" id="MFKF01000012">
    <property type="protein sequence ID" value="OGG57173.1"/>
    <property type="molecule type" value="Genomic_DNA"/>
</dbReference>
<protein>
    <recommendedName>
        <fullName evidence="8">Probable membrane transporter protein</fullName>
    </recommendedName>
</protein>
<feature type="transmembrane region" description="Helical" evidence="8">
    <location>
        <begin position="225"/>
        <end position="243"/>
    </location>
</feature>
<evidence type="ECO:0000256" key="4">
    <source>
        <dbReference type="ARBA" id="ARBA00022475"/>
    </source>
</evidence>
<reference evidence="9 10" key="1">
    <citation type="journal article" date="2016" name="Nat. Commun.">
        <title>Thousands of microbial genomes shed light on interconnected biogeochemical processes in an aquifer system.</title>
        <authorList>
            <person name="Anantharaman K."/>
            <person name="Brown C.T."/>
            <person name="Hug L.A."/>
            <person name="Sharon I."/>
            <person name="Castelle C.J."/>
            <person name="Probst A.J."/>
            <person name="Thomas B.C."/>
            <person name="Singh A."/>
            <person name="Wilkins M.J."/>
            <person name="Karaoz U."/>
            <person name="Brodie E.L."/>
            <person name="Williams K.H."/>
            <person name="Hubbard S.S."/>
            <person name="Banfield J.F."/>
        </authorList>
    </citation>
    <scope>NUCLEOTIDE SEQUENCE [LARGE SCALE GENOMIC DNA]</scope>
    <source>
        <strain evidence="10">RIFCSPLOWO2_12_FULL_64_10</strain>
    </source>
</reference>
<proteinExistence type="inferred from homology"/>
<sequence>MDTQTIILNLAALLIGFSKAGFGGGTGILVGPMLTLILPARQTVGLMLPLLLATDILSLFYYWNQWDRRNVLTLMPGALVGIFLGTRILDVIPDLYLKKTIGLLACVFAVIQVVRDVVMRTKSPFNGGAVQGFAAGFVTGTISTLAHIGGLVTTMYLLPQRLDNRTFVGTTTAVYFLINAAKVGPYIGLGLLNRSVLAQDLYLMPSIAAGTGLGILLNRRVPSGAFSKVVLLFVLATGIKLLME</sequence>
<feature type="transmembrane region" description="Helical" evidence="8">
    <location>
        <begin position="6"/>
        <end position="31"/>
    </location>
</feature>
<evidence type="ECO:0000256" key="6">
    <source>
        <dbReference type="ARBA" id="ARBA00022989"/>
    </source>
</evidence>
<evidence type="ECO:0000313" key="9">
    <source>
        <dbReference type="EMBL" id="OGG57173.1"/>
    </source>
</evidence>
<evidence type="ECO:0000256" key="7">
    <source>
        <dbReference type="ARBA" id="ARBA00023136"/>
    </source>
</evidence>
<dbReference type="InterPro" id="IPR052017">
    <property type="entry name" value="TSUP"/>
</dbReference>
<evidence type="ECO:0000256" key="8">
    <source>
        <dbReference type="RuleBase" id="RU363041"/>
    </source>
</evidence>
<keyword evidence="5 8" id="KW-0812">Transmembrane</keyword>
<evidence type="ECO:0000256" key="1">
    <source>
        <dbReference type="ARBA" id="ARBA00004651"/>
    </source>
</evidence>